<dbReference type="Proteomes" id="UP000000845">
    <property type="component" value="Chromosome"/>
</dbReference>
<accession>D1AHY5</accession>
<organism evidence="1 2">
    <name type="scientific">Sebaldella termitidis (strain ATCC 33386 / NCTC 11300)</name>
    <dbReference type="NCBI Taxonomy" id="526218"/>
    <lineage>
        <taxon>Bacteria</taxon>
        <taxon>Fusobacteriati</taxon>
        <taxon>Fusobacteriota</taxon>
        <taxon>Fusobacteriia</taxon>
        <taxon>Fusobacteriales</taxon>
        <taxon>Leptotrichiaceae</taxon>
        <taxon>Sebaldella</taxon>
    </lineage>
</organism>
<sequence>MAESVYEVLEKSNVNSKQITNNKYKLILKEEKEFCELSMKEHINKNNGILGRIWQDIECYHLKLNSDNEVYELVNKEEILTAIDNKIFDYLKEDKIKSSEIMGKINYVKSIVKSDEIISLFNNRGISAFIFMNRALGNNSVSKSLGGIIDMLLIPFNFTFSKFEESEKYLKYTLNSEIDPAKSSIINIKALFREISKIPAEEKLDLELSIDGVYIVNKINNMIKDMKIVISFQMNEHNILTEYIMSGIDK</sequence>
<dbReference type="KEGG" id="str:Sterm_1510"/>
<dbReference type="AlphaFoldDB" id="D1AHY5"/>
<keyword evidence="2" id="KW-1185">Reference proteome</keyword>
<dbReference type="STRING" id="526218.Sterm_1510"/>
<dbReference type="EMBL" id="CP001739">
    <property type="protein sequence ID" value="ACZ08369.1"/>
    <property type="molecule type" value="Genomic_DNA"/>
</dbReference>
<dbReference type="RefSeq" id="WP_012860965.1">
    <property type="nucleotide sequence ID" value="NC_013517.1"/>
</dbReference>
<reference evidence="1 2" key="2">
    <citation type="journal article" date="2010" name="Stand. Genomic Sci.">
        <title>Complete genome sequence of Sebaldella termitidis type strain (NCTC 11300).</title>
        <authorList>
            <person name="Harmon-Smith M."/>
            <person name="Celia L."/>
            <person name="Chertkov O."/>
            <person name="Lapidus A."/>
            <person name="Copeland A."/>
            <person name="Glavina Del Rio T."/>
            <person name="Nolan M."/>
            <person name="Lucas S."/>
            <person name="Tice H."/>
            <person name="Cheng J.F."/>
            <person name="Han C."/>
            <person name="Detter J.C."/>
            <person name="Bruce D."/>
            <person name="Goodwin L."/>
            <person name="Pitluck S."/>
            <person name="Pati A."/>
            <person name="Liolios K."/>
            <person name="Ivanova N."/>
            <person name="Mavromatis K."/>
            <person name="Mikhailova N."/>
            <person name="Chen A."/>
            <person name="Palaniappan K."/>
            <person name="Land M."/>
            <person name="Hauser L."/>
            <person name="Chang Y.J."/>
            <person name="Jeffries C.D."/>
            <person name="Brettin T."/>
            <person name="Goker M."/>
            <person name="Beck B."/>
            <person name="Bristow J."/>
            <person name="Eisen J.A."/>
            <person name="Markowitz V."/>
            <person name="Hugenholtz P."/>
            <person name="Kyrpides N.C."/>
            <person name="Klenk H.P."/>
            <person name="Chen F."/>
        </authorList>
    </citation>
    <scope>NUCLEOTIDE SEQUENCE [LARGE SCALE GENOMIC DNA]</scope>
    <source>
        <strain evidence="2">ATCC 33386 / NCTC 11300</strain>
    </source>
</reference>
<evidence type="ECO:0000313" key="2">
    <source>
        <dbReference type="Proteomes" id="UP000000845"/>
    </source>
</evidence>
<protein>
    <submittedName>
        <fullName evidence="1">Uncharacterized protein</fullName>
    </submittedName>
</protein>
<name>D1AHY5_SEBTE</name>
<gene>
    <name evidence="1" type="ordered locus">Sterm_1510</name>
</gene>
<dbReference type="HOGENOM" id="CLU_1110787_0_0_0"/>
<proteinExistence type="predicted"/>
<reference evidence="2" key="1">
    <citation type="submission" date="2009-09" db="EMBL/GenBank/DDBJ databases">
        <title>The complete chromosome of Sebaldella termitidis ATCC 33386.</title>
        <authorList>
            <consortium name="US DOE Joint Genome Institute (JGI-PGF)"/>
            <person name="Lucas S."/>
            <person name="Copeland A."/>
            <person name="Lapidus A."/>
            <person name="Glavina del Rio T."/>
            <person name="Dalin E."/>
            <person name="Tice H."/>
            <person name="Bruce D."/>
            <person name="Goodwin L."/>
            <person name="Pitluck S."/>
            <person name="Kyrpides N."/>
            <person name="Mavromatis K."/>
            <person name="Ivanova N."/>
            <person name="Mikhailova N."/>
            <person name="Sims D."/>
            <person name="Meincke L."/>
            <person name="Brettin T."/>
            <person name="Detter J.C."/>
            <person name="Han C."/>
            <person name="Larimer F."/>
            <person name="Land M."/>
            <person name="Hauser L."/>
            <person name="Markowitz V."/>
            <person name="Cheng J.F."/>
            <person name="Hugenholtz P."/>
            <person name="Woyke T."/>
            <person name="Wu D."/>
            <person name="Eisen J.A."/>
        </authorList>
    </citation>
    <scope>NUCLEOTIDE SEQUENCE [LARGE SCALE GENOMIC DNA]</scope>
    <source>
        <strain evidence="2">ATCC 33386 / NCTC 11300</strain>
    </source>
</reference>
<evidence type="ECO:0000313" key="1">
    <source>
        <dbReference type="EMBL" id="ACZ08369.1"/>
    </source>
</evidence>